<evidence type="ECO:0000313" key="1">
    <source>
        <dbReference type="EMBL" id="QKS71690.1"/>
    </source>
</evidence>
<dbReference type="Proteomes" id="UP000318138">
    <property type="component" value="Chromosome"/>
</dbReference>
<name>A0A859FGG8_9BACI</name>
<accession>A0A859FGG8</accession>
<proteinExistence type="predicted"/>
<evidence type="ECO:0000313" key="3">
    <source>
        <dbReference type="Proteomes" id="UP000318138"/>
    </source>
</evidence>
<evidence type="ECO:0000313" key="2">
    <source>
        <dbReference type="EMBL" id="QKS71744.1"/>
    </source>
</evidence>
<keyword evidence="3" id="KW-1185">Reference proteome</keyword>
<dbReference type="RefSeq" id="WP_176009722.1">
    <property type="nucleotide sequence ID" value="NZ_CP041372.2"/>
</dbReference>
<dbReference type="KEGG" id="psua:FLK61_33975"/>
<gene>
    <name evidence="1" type="ORF">FLK61_33975</name>
    <name evidence="2" type="ORF">FLK61_34270</name>
</gene>
<dbReference type="EMBL" id="CP041372">
    <property type="protein sequence ID" value="QKS71744.1"/>
    <property type="molecule type" value="Genomic_DNA"/>
</dbReference>
<sequence>MTGTELVGLIDDAIREAKIAASKTENVIQELERLKEYAGEVEYRESELYQKRSAQ</sequence>
<dbReference type="AlphaFoldDB" id="A0A859FGG8"/>
<organism evidence="2 3">
    <name type="scientific">Paenalkalicoccus suaedae</name>
    <dbReference type="NCBI Taxonomy" id="2592382"/>
    <lineage>
        <taxon>Bacteria</taxon>
        <taxon>Bacillati</taxon>
        <taxon>Bacillota</taxon>
        <taxon>Bacilli</taxon>
        <taxon>Bacillales</taxon>
        <taxon>Bacillaceae</taxon>
        <taxon>Paenalkalicoccus</taxon>
    </lineage>
</organism>
<reference evidence="3" key="1">
    <citation type="submission" date="2019-07" db="EMBL/GenBank/DDBJ databases">
        <title>Bacillus alkalisoli sp. nov. isolated from saline soil.</title>
        <authorList>
            <person name="Sun J.-Q."/>
            <person name="Xu L."/>
        </authorList>
    </citation>
    <scope>NUCLEOTIDE SEQUENCE [LARGE SCALE GENOMIC DNA]</scope>
    <source>
        <strain evidence="1 3">M4U3P1</strain>
    </source>
</reference>
<protein>
    <submittedName>
        <fullName evidence="2">Uncharacterized protein</fullName>
    </submittedName>
</protein>
<reference evidence="2" key="2">
    <citation type="submission" date="2020-05" db="EMBL/GenBank/DDBJ databases">
        <title>Bacillus alkalisoli sp. nov. isolated from saline soil.</title>
        <authorList>
            <person name="Sun J.-Q."/>
            <person name="Xu L."/>
        </authorList>
    </citation>
    <scope>NUCLEOTIDE SEQUENCE</scope>
    <source>
        <strain evidence="2">M4U3P1</strain>
    </source>
</reference>
<dbReference type="EMBL" id="CP041372">
    <property type="protein sequence ID" value="QKS71690.1"/>
    <property type="molecule type" value="Genomic_DNA"/>
</dbReference>
<dbReference type="KEGG" id="psua:FLK61_34270"/>